<evidence type="ECO:0000256" key="2">
    <source>
        <dbReference type="ARBA" id="ARBA00005694"/>
    </source>
</evidence>
<keyword evidence="8" id="KW-0804">Transcription</keyword>
<feature type="compositionally biased region" description="Basic and acidic residues" evidence="10">
    <location>
        <begin position="362"/>
        <end position="381"/>
    </location>
</feature>
<dbReference type="InterPro" id="IPR016679">
    <property type="entry name" value="TF_GATA_pln"/>
</dbReference>
<feature type="region of interest" description="Disordered" evidence="10">
    <location>
        <begin position="1"/>
        <end position="33"/>
    </location>
</feature>
<dbReference type="GO" id="GO:0043565">
    <property type="term" value="F:sequence-specific DNA binding"/>
    <property type="evidence" value="ECO:0007669"/>
    <property type="project" value="InterPro"/>
</dbReference>
<evidence type="ECO:0000259" key="11">
    <source>
        <dbReference type="PROSITE" id="PS50114"/>
    </source>
</evidence>
<dbReference type="PANTHER" id="PTHR45658:SF18">
    <property type="entry name" value="PROTEIN GAT2"/>
    <property type="match status" value="1"/>
</dbReference>
<dbReference type="PROSITE" id="PS50114">
    <property type="entry name" value="GATA_ZN_FINGER_2"/>
    <property type="match status" value="1"/>
</dbReference>
<evidence type="ECO:0000256" key="1">
    <source>
        <dbReference type="ARBA" id="ARBA00004123"/>
    </source>
</evidence>
<feature type="region of interest" description="Disordered" evidence="10">
    <location>
        <begin position="134"/>
        <end position="162"/>
    </location>
</feature>
<evidence type="ECO:0000256" key="10">
    <source>
        <dbReference type="SAM" id="MobiDB-lite"/>
    </source>
</evidence>
<keyword evidence="4 9" id="KW-0863">Zinc-finger</keyword>
<feature type="compositionally biased region" description="Polar residues" evidence="10">
    <location>
        <begin position="150"/>
        <end position="162"/>
    </location>
</feature>
<keyword evidence="8" id="KW-0238">DNA-binding</keyword>
<gene>
    <name evidence="12" type="ORF">GOP47_0011324</name>
</gene>
<evidence type="ECO:0000256" key="9">
    <source>
        <dbReference type="PROSITE-ProRule" id="PRU00094"/>
    </source>
</evidence>
<dbReference type="PROSITE" id="PS00344">
    <property type="entry name" value="GATA_ZN_FINGER_1"/>
    <property type="match status" value="1"/>
</dbReference>
<dbReference type="OrthoDB" id="2162994at2759"/>
<dbReference type="InterPro" id="IPR013088">
    <property type="entry name" value="Znf_NHR/GATA"/>
</dbReference>
<evidence type="ECO:0000256" key="6">
    <source>
        <dbReference type="ARBA" id="ARBA00023159"/>
    </source>
</evidence>
<evidence type="ECO:0000313" key="12">
    <source>
        <dbReference type="EMBL" id="KAI5073311.1"/>
    </source>
</evidence>
<keyword evidence="6 8" id="KW-0010">Activator</keyword>
<evidence type="ECO:0000256" key="7">
    <source>
        <dbReference type="ARBA" id="ARBA00023242"/>
    </source>
</evidence>
<dbReference type="FunFam" id="3.30.50.10:FF:000018">
    <property type="entry name" value="GATA transcription factor"/>
    <property type="match status" value="1"/>
</dbReference>
<organism evidence="12 13">
    <name type="scientific">Adiantum capillus-veneris</name>
    <name type="common">Maidenhair fern</name>
    <dbReference type="NCBI Taxonomy" id="13818"/>
    <lineage>
        <taxon>Eukaryota</taxon>
        <taxon>Viridiplantae</taxon>
        <taxon>Streptophyta</taxon>
        <taxon>Embryophyta</taxon>
        <taxon>Tracheophyta</taxon>
        <taxon>Polypodiopsida</taxon>
        <taxon>Polypodiidae</taxon>
        <taxon>Polypodiales</taxon>
        <taxon>Pteridineae</taxon>
        <taxon>Pteridaceae</taxon>
        <taxon>Vittarioideae</taxon>
        <taxon>Adiantum</taxon>
    </lineage>
</organism>
<proteinExistence type="inferred from homology"/>
<dbReference type="AlphaFoldDB" id="A0A9D4USQ6"/>
<evidence type="ECO:0000256" key="3">
    <source>
        <dbReference type="ARBA" id="ARBA00022723"/>
    </source>
</evidence>
<comment type="subcellular location">
    <subcellularLocation>
        <location evidence="1 8">Nucleus</location>
    </subcellularLocation>
</comment>
<feature type="region of interest" description="Disordered" evidence="10">
    <location>
        <begin position="362"/>
        <end position="384"/>
    </location>
</feature>
<accession>A0A9D4USQ6</accession>
<evidence type="ECO:0000256" key="5">
    <source>
        <dbReference type="ARBA" id="ARBA00022833"/>
    </source>
</evidence>
<dbReference type="GO" id="GO:0005634">
    <property type="term" value="C:nucleus"/>
    <property type="evidence" value="ECO:0007669"/>
    <property type="project" value="UniProtKB-SubCell"/>
</dbReference>
<protein>
    <recommendedName>
        <fullName evidence="8">GATA transcription factor</fullName>
    </recommendedName>
</protein>
<sequence>MDIAPPLPPAHGSYAPPLAKPTGKSNAAQTAADTEHSDFLAIDDLLDFSNEDIGGPIEPCLSNATSCELKIEPPLLPAFDRKLSQPCGFDSNSLCVPCDDVAELEWLSNFVEESFSSGDAPACLGWGSHGSLGDDDKGEHHRRSSDESFRTTSPVSVLESNTFPRGKHCTSFSFSPDMSPVPGRARSKRCRTAVCFWNTRILSPEVSESLLETASTTYAIQAASSESNMYNTYYDYDDDDDDEDEDFVRIQGNQRMKNSAMKVKNSSFSKSKSSTKLFNPKPKKTKVEDATPVRKCLHCATQKTPQWRAGPMGPKTLCNACGVRYKSGRLCDEYRPAASPTFVESVHSNSHRKVLEMRRQRGDSIGHESQKHKENTHRLRGGDSGACALKVDVNTNALSPSEETKVGRSE</sequence>
<dbReference type="PANTHER" id="PTHR45658">
    <property type="entry name" value="GATA TRANSCRIPTION FACTOR"/>
    <property type="match status" value="1"/>
</dbReference>
<dbReference type="SUPFAM" id="SSF57716">
    <property type="entry name" value="Glucocorticoid receptor-like (DNA-binding domain)"/>
    <property type="match status" value="1"/>
</dbReference>
<reference evidence="12" key="1">
    <citation type="submission" date="2021-01" db="EMBL/GenBank/DDBJ databases">
        <title>Adiantum capillus-veneris genome.</title>
        <authorList>
            <person name="Fang Y."/>
            <person name="Liao Q."/>
        </authorList>
    </citation>
    <scope>NUCLEOTIDE SEQUENCE</scope>
    <source>
        <strain evidence="12">H3</strain>
        <tissue evidence="12">Leaf</tissue>
    </source>
</reference>
<keyword evidence="3" id="KW-0479">Metal-binding</keyword>
<keyword evidence="7 8" id="KW-0539">Nucleus</keyword>
<dbReference type="PIRSF" id="PIRSF016992">
    <property type="entry name" value="TF_GATA_plant"/>
    <property type="match status" value="1"/>
</dbReference>
<keyword evidence="8" id="KW-0805">Transcription regulation</keyword>
<dbReference type="InterPro" id="IPR000679">
    <property type="entry name" value="Znf_GATA"/>
</dbReference>
<keyword evidence="5" id="KW-0862">Zinc</keyword>
<evidence type="ECO:0000256" key="8">
    <source>
        <dbReference type="PIRNR" id="PIRNR016992"/>
    </source>
</evidence>
<evidence type="ECO:0000256" key="4">
    <source>
        <dbReference type="ARBA" id="ARBA00022771"/>
    </source>
</evidence>
<dbReference type="CDD" id="cd00202">
    <property type="entry name" value="ZnF_GATA"/>
    <property type="match status" value="1"/>
</dbReference>
<dbReference type="SMART" id="SM00401">
    <property type="entry name" value="ZnF_GATA"/>
    <property type="match status" value="1"/>
</dbReference>
<comment type="caution">
    <text evidence="12">The sequence shown here is derived from an EMBL/GenBank/DDBJ whole genome shotgun (WGS) entry which is preliminary data.</text>
</comment>
<feature type="compositionally biased region" description="Basic and acidic residues" evidence="10">
    <location>
        <begin position="134"/>
        <end position="149"/>
    </location>
</feature>
<dbReference type="Gene3D" id="3.30.50.10">
    <property type="entry name" value="Erythroid Transcription Factor GATA-1, subunit A"/>
    <property type="match status" value="1"/>
</dbReference>
<dbReference type="InterPro" id="IPR051140">
    <property type="entry name" value="GATA_TF"/>
</dbReference>
<feature type="compositionally biased region" description="Polar residues" evidence="10">
    <location>
        <begin position="23"/>
        <end position="32"/>
    </location>
</feature>
<name>A0A9D4USQ6_ADICA</name>
<dbReference type="Pfam" id="PF00320">
    <property type="entry name" value="GATA"/>
    <property type="match status" value="1"/>
</dbReference>
<dbReference type="Proteomes" id="UP000886520">
    <property type="component" value="Chromosome 11"/>
</dbReference>
<dbReference type="GO" id="GO:0008270">
    <property type="term" value="F:zinc ion binding"/>
    <property type="evidence" value="ECO:0007669"/>
    <property type="project" value="UniProtKB-KW"/>
</dbReference>
<keyword evidence="13" id="KW-1185">Reference proteome</keyword>
<dbReference type="EMBL" id="JABFUD020000011">
    <property type="protein sequence ID" value="KAI5073311.1"/>
    <property type="molecule type" value="Genomic_DNA"/>
</dbReference>
<comment type="function">
    <text evidence="8">Transcriptional activator that specifically binds 5'-GATA-3' or 5'-GAT-3' motifs within gene promoters.</text>
</comment>
<comment type="similarity">
    <text evidence="2 8">Belongs to the type IV zinc-finger family. Class A subfamily.</text>
</comment>
<feature type="domain" description="GATA-type" evidence="11">
    <location>
        <begin position="290"/>
        <end position="326"/>
    </location>
</feature>
<dbReference type="GO" id="GO:0045893">
    <property type="term" value="P:positive regulation of DNA-templated transcription"/>
    <property type="evidence" value="ECO:0007669"/>
    <property type="project" value="InterPro"/>
</dbReference>
<evidence type="ECO:0000313" key="13">
    <source>
        <dbReference type="Proteomes" id="UP000886520"/>
    </source>
</evidence>